<dbReference type="Gene3D" id="3.30.379.10">
    <property type="entry name" value="Chitobiase/beta-hexosaminidase domain 2-like"/>
    <property type="match status" value="1"/>
</dbReference>
<keyword evidence="1" id="KW-0378">Hydrolase</keyword>
<gene>
    <name evidence="3" type="ORF">GJR95_04430</name>
</gene>
<dbReference type="InterPro" id="IPR042301">
    <property type="entry name" value="GH115_sf"/>
</dbReference>
<evidence type="ECO:0000313" key="3">
    <source>
        <dbReference type="EMBL" id="QHV94311.1"/>
    </source>
</evidence>
<dbReference type="Gene3D" id="3.20.20.520">
    <property type="entry name" value="Glycosyl hydrolase family 115"/>
    <property type="match status" value="1"/>
</dbReference>
<dbReference type="RefSeq" id="WP_162384734.1">
    <property type="nucleotide sequence ID" value="NZ_CP045997.1"/>
</dbReference>
<dbReference type="Proteomes" id="UP000464577">
    <property type="component" value="Chromosome"/>
</dbReference>
<dbReference type="GO" id="GO:0005975">
    <property type="term" value="P:carbohydrate metabolic process"/>
    <property type="evidence" value="ECO:0007669"/>
    <property type="project" value="UniProtKB-ARBA"/>
</dbReference>
<evidence type="ECO:0000256" key="1">
    <source>
        <dbReference type="ARBA" id="ARBA00022801"/>
    </source>
</evidence>
<dbReference type="AlphaFoldDB" id="A0A6P1VM02"/>
<dbReference type="Gene3D" id="1.20.58.2150">
    <property type="match status" value="1"/>
</dbReference>
<keyword evidence="4" id="KW-1185">Reference proteome</keyword>
<reference evidence="3 4" key="1">
    <citation type="submission" date="2019-11" db="EMBL/GenBank/DDBJ databases">
        <title>Spirosoma endbachense sp. nov., isolated from a natural salt meadow.</title>
        <authorList>
            <person name="Rojas J."/>
            <person name="Ambika Manirajan B."/>
            <person name="Ratering S."/>
            <person name="Suarez C."/>
            <person name="Geissler-Plaum R."/>
            <person name="Schnell S."/>
        </authorList>
    </citation>
    <scope>NUCLEOTIDE SEQUENCE [LARGE SCALE GENOMIC DNA]</scope>
    <source>
        <strain evidence="3 4">I-24</strain>
    </source>
</reference>
<dbReference type="Gene3D" id="2.60.120.1620">
    <property type="match status" value="1"/>
</dbReference>
<dbReference type="PANTHER" id="PTHR37842">
    <property type="match status" value="1"/>
</dbReference>
<evidence type="ECO:0000259" key="2">
    <source>
        <dbReference type="Pfam" id="PF17829"/>
    </source>
</evidence>
<accession>A0A6P1VM02</accession>
<sequence length="981" mass="110931">MSAELFFYKAIRLGLFGFWILAMLTQSPLAKATPFPIVTHTSRVTIVYNPNAAKLDSIAAHLLALDIERVTTVKPKVITDLSKASGNIIAIGPIQSTLILKLVSQQSLFQRKLQGQWECFGMTVVEKPLASISKALVITGSDSRGTAYGVFTLSEKLGVSPWYWWADVPVKQNRELIIQQDEYVSSPPSVKYRGIFINDEDWGLQPWAAKTFEPETADIGPKTYAKVFELLLRLKANLIWPAMHPSTKPFYTIPGNKEVADAYELIVGTSHAEPMLRNNVREWDKKSMGDFNYITNKSAIYRYWESRVKEAGATNVMYTIGMRGVHDSGMEGVKDPKEAVPLIEQIFADQRGLFQKYINPDATKVPQVFTLYKEVLEVYANGLKVPNDVTLIWPDDNYGYIHQLSNAEEANRPGGSGVYYHASYWGRPHDYLWLSTTHPALIREEMTKAYATKANQVWVVNVGDIKPGEYDLQLFMDMAYRVDPFLDSQYSKQHLQNWVRCLFGDQFATTISGALWDYYQLAFERKPEFMGWSQTEPTTPIKPLTAYNHHFFGDQAQRRLDRYSELENVVKAIGLKLPVQQRDSYYQLVEYPVVCASLMNKKFLYRDKAYRYAEQGRISAQQYATLSKQAYEAIGKETTYFNQQLVKGKWREMMSMHPRDLPVYALPSYNFNQKSARQDWQVIPEGYSKADSGNNAPLMLPRFDRWNKQRYFIDVFLCRDAQLPFSVTQSANWIKVSQRQGTLSSKEGQSDCRLWVDIDWDKAPNQVLSGFVKIVGGSHEMTIAIEANNAPTPDLNGYTGFVEAAGFIAIDATSGTTFTNNKADKWEVVEGVGAAGKALEAMPLSVEATTPLADTALIRTYPAVTYNFYTFHASPADFTIYTLPTFPLNNNQDMRYAVSIDGGNLTVLTFKTVGRTEEWKQNVLSNSAFRTLKQASLPGGKHTLTIYRIDPGVILDRIFINLGVEQAYYGPVPESAHGSLK</sequence>
<dbReference type="EMBL" id="CP045997">
    <property type="protein sequence ID" value="QHV94311.1"/>
    <property type="molecule type" value="Genomic_DNA"/>
</dbReference>
<dbReference type="GO" id="GO:0016787">
    <property type="term" value="F:hydrolase activity"/>
    <property type="evidence" value="ECO:0007669"/>
    <property type="project" value="UniProtKB-KW"/>
</dbReference>
<dbReference type="InterPro" id="IPR029018">
    <property type="entry name" value="Hex-like_dom2"/>
</dbReference>
<dbReference type="InterPro" id="IPR041437">
    <property type="entry name" value="GH115_C"/>
</dbReference>
<dbReference type="InterPro" id="IPR031924">
    <property type="entry name" value="GH115"/>
</dbReference>
<feature type="domain" description="Gylcosyl hydrolase 115 C-terminal" evidence="2">
    <location>
        <begin position="800"/>
        <end position="971"/>
    </location>
</feature>
<name>A0A6P1VM02_9BACT</name>
<evidence type="ECO:0000313" key="4">
    <source>
        <dbReference type="Proteomes" id="UP000464577"/>
    </source>
</evidence>
<dbReference type="Pfam" id="PF17829">
    <property type="entry name" value="GH115_C"/>
    <property type="match status" value="1"/>
</dbReference>
<dbReference type="SUPFAM" id="SSF55545">
    <property type="entry name" value="beta-N-acetylhexosaminidase-like domain"/>
    <property type="match status" value="1"/>
</dbReference>
<proteinExistence type="predicted"/>
<dbReference type="PANTHER" id="PTHR37842:SF2">
    <property type="entry name" value="GYLCOSYL HYDROLASE 115 C-TERMINAL DOMAIN-CONTAINING PROTEIN"/>
    <property type="match status" value="1"/>
</dbReference>
<dbReference type="Pfam" id="PF15979">
    <property type="entry name" value="Glyco_hydro_115"/>
    <property type="match status" value="1"/>
</dbReference>
<organism evidence="3 4">
    <name type="scientific">Spirosoma endbachense</name>
    <dbReference type="NCBI Taxonomy" id="2666025"/>
    <lineage>
        <taxon>Bacteria</taxon>
        <taxon>Pseudomonadati</taxon>
        <taxon>Bacteroidota</taxon>
        <taxon>Cytophagia</taxon>
        <taxon>Cytophagales</taxon>
        <taxon>Cytophagaceae</taxon>
        <taxon>Spirosoma</taxon>
    </lineage>
</organism>
<dbReference type="KEGG" id="senf:GJR95_04430"/>
<protein>
    <recommendedName>
        <fullName evidence="2">Gylcosyl hydrolase 115 C-terminal domain-containing protein</fullName>
    </recommendedName>
</protein>